<sequence>MTSNGSTSSGVSISPLQPQARKAQAKDVNVLTAEFFPHGKRSLSGIAVRAFCLGCTLMLGLVGTGLLAYSGSHLWRPCLFLATLSLFHFLEFYTTAAYNTPNAYIASFLLTNGDQYRMAHTMAFIETLVTSYFFPEYQSRIHPPWVIALGVIMIVVGQTVRSTAMIQAGTNFNHQVQSRKSDGHELVTSGLYNYFRHPSYFGFFWWGIGTQVMLGNMTCGIGYAGVLWYFFKKRISHEEKHLIDFFGHDYRAYKARTLSSPTPNRYFTVNAARHFTAELASSSSATVEPPSSLLSPPPSPWRERTTPQAISPASAPLTAIMDKSRYAASPPTSGSMRGGEGAAPPSAPSSWGLQDARGNLAVQPVASTGTIKLKKAAVKMVGAAPVQTRPAAAKSVAVLSPTSGAKSPDGPVPTSSTTTSRSLITPAPTTSAPGPKIAPVKKDEGVSSHASQATLEGLFARLNSMGPTTPSRKSEGDAPVTPDKNIFAFENRLGTASTKSRATEKTATSISAEKASPVESLAEKLFLSEETKKRTHVFVDAERSKKAKSDKPKVDQATIVRDTTLAQASKPVEERVGKSQEEFEAEYMRKASEYIDTLPVEQKSASHLIQVISKKLRSLYAKDKNDQSKDSVKARFAFALFNYIKVIKKIPEPCSVDSAKFLLEDADGDFIQLCAKLVEGKYISLQTLDDVSGIVTALLNTLPEADSSITTATAVRKVEVIDSVGVEPVSKDSVENIKGWPAPEKRENLAAQRTCILKGVSGVTSINQLQALVWGGRLESISMSETGPSTAVVKFLSPTDCDKYHKETANGIKVIGDMKTVVIEVEKTDGPNSINDVIRNCIEKGTTRCVRATGAIEKDDKTLMKLARGNSQVNKREVDRIRRGKNARGHAYIEFRFANIYHALQFKRELHEREEWEHCNIQYAADPCEVAKGVHYKDEDEDE</sequence>
<keyword evidence="8 10" id="KW-1133">Transmembrane helix</keyword>
<feature type="transmembrane region" description="Helical" evidence="10">
    <location>
        <begin position="146"/>
        <end position="166"/>
    </location>
</feature>
<evidence type="ECO:0000256" key="8">
    <source>
        <dbReference type="ARBA" id="ARBA00022989"/>
    </source>
</evidence>
<evidence type="ECO:0000256" key="11">
    <source>
        <dbReference type="SAM" id="MobiDB-lite"/>
    </source>
</evidence>
<dbReference type="HOGENOM" id="CLU_016544_0_0_1"/>
<dbReference type="GO" id="GO:0004671">
    <property type="term" value="F:protein C-terminal S-isoprenylcysteine carboxyl O-methyltransferase activity"/>
    <property type="evidence" value="ECO:0007669"/>
    <property type="project" value="UniProtKB-EC"/>
</dbReference>
<name>E3S9L5_PYRTT</name>
<feature type="compositionally biased region" description="Low complexity" evidence="11">
    <location>
        <begin position="407"/>
        <end position="426"/>
    </location>
</feature>
<dbReference type="InterPro" id="IPR007269">
    <property type="entry name" value="ICMT_MeTrfase"/>
</dbReference>
<dbReference type="STRING" id="861557.E3S9L5"/>
<dbReference type="InterPro" id="IPR025770">
    <property type="entry name" value="PPMT_MeTrfase"/>
</dbReference>
<dbReference type="Gene3D" id="1.20.120.1630">
    <property type="match status" value="1"/>
</dbReference>
<evidence type="ECO:0000256" key="9">
    <source>
        <dbReference type="ARBA" id="ARBA00023136"/>
    </source>
</evidence>
<keyword evidence="6 10" id="KW-0949">S-adenosyl-L-methionine</keyword>
<keyword evidence="10" id="KW-0256">Endoplasmic reticulum</keyword>
<dbReference type="eggNOG" id="KOG2628">
    <property type="taxonomic scope" value="Eukaryota"/>
</dbReference>
<dbReference type="GO" id="GO:0032259">
    <property type="term" value="P:methylation"/>
    <property type="evidence" value="ECO:0007669"/>
    <property type="project" value="UniProtKB-KW"/>
</dbReference>
<gene>
    <name evidence="12" type="ORF">PTT_19748</name>
</gene>
<dbReference type="GO" id="GO:0005789">
    <property type="term" value="C:endoplasmic reticulum membrane"/>
    <property type="evidence" value="ECO:0007669"/>
    <property type="project" value="UniProtKB-SubCell"/>
</dbReference>
<dbReference type="AlphaFoldDB" id="E3S9L5"/>
<evidence type="ECO:0000313" key="12">
    <source>
        <dbReference type="EMBL" id="EFQ85324.1"/>
    </source>
</evidence>
<keyword evidence="5" id="KW-0808">Transferase</keyword>
<comment type="similarity">
    <text evidence="2 10">Belongs to the class VI-like SAM-binding methyltransferase superfamily. Isoprenylcysteine carboxyl methyltransferase family.</text>
</comment>
<dbReference type="PANTHER" id="PTHR12714">
    <property type="entry name" value="PROTEIN-S ISOPRENYLCYSTEINE O-METHYLTRANSFERASE"/>
    <property type="match status" value="1"/>
</dbReference>
<keyword evidence="13" id="KW-1185">Reference proteome</keyword>
<organism evidence="13">
    <name type="scientific">Pyrenophora teres f. teres (strain 0-1)</name>
    <name type="common">Barley net blotch fungus</name>
    <name type="synonym">Drechslera teres f. teres</name>
    <dbReference type="NCBI Taxonomy" id="861557"/>
    <lineage>
        <taxon>Eukaryota</taxon>
        <taxon>Fungi</taxon>
        <taxon>Dikarya</taxon>
        <taxon>Ascomycota</taxon>
        <taxon>Pezizomycotina</taxon>
        <taxon>Dothideomycetes</taxon>
        <taxon>Pleosporomycetidae</taxon>
        <taxon>Pleosporales</taxon>
        <taxon>Pleosporineae</taxon>
        <taxon>Pleosporaceae</taxon>
        <taxon>Pyrenophora</taxon>
    </lineage>
</organism>
<feature type="compositionally biased region" description="Low complexity" evidence="11">
    <location>
        <begin position="282"/>
        <end position="294"/>
    </location>
</feature>
<evidence type="ECO:0000256" key="5">
    <source>
        <dbReference type="ARBA" id="ARBA00022679"/>
    </source>
</evidence>
<feature type="transmembrane region" description="Helical" evidence="10">
    <location>
        <begin position="203"/>
        <end position="231"/>
    </location>
</feature>
<feature type="transmembrane region" description="Helical" evidence="10">
    <location>
        <begin position="46"/>
        <end position="67"/>
    </location>
</feature>
<proteinExistence type="inferred from homology"/>
<dbReference type="PANTHER" id="PTHR12714:SF9">
    <property type="entry name" value="PROTEIN-S-ISOPRENYLCYSTEINE O-METHYLTRANSFERASE"/>
    <property type="match status" value="1"/>
</dbReference>
<dbReference type="KEGG" id="pte:PTT_19748"/>
<evidence type="ECO:0000256" key="1">
    <source>
        <dbReference type="ARBA" id="ARBA00004141"/>
    </source>
</evidence>
<protein>
    <recommendedName>
        <fullName evidence="3 10">Protein-S-isoprenylcysteine O-methyltransferase</fullName>
        <ecNumber evidence="3 10">2.1.1.100</ecNumber>
    </recommendedName>
</protein>
<evidence type="ECO:0000256" key="7">
    <source>
        <dbReference type="ARBA" id="ARBA00022692"/>
    </source>
</evidence>
<dbReference type="Pfam" id="PF04140">
    <property type="entry name" value="ICMT"/>
    <property type="match status" value="1"/>
</dbReference>
<evidence type="ECO:0000256" key="4">
    <source>
        <dbReference type="ARBA" id="ARBA00022603"/>
    </source>
</evidence>
<dbReference type="PROSITE" id="PS51564">
    <property type="entry name" value="SAM_ICMT"/>
    <property type="match status" value="1"/>
</dbReference>
<evidence type="ECO:0000313" key="13">
    <source>
        <dbReference type="Proteomes" id="UP000001067"/>
    </source>
</evidence>
<evidence type="ECO:0000256" key="3">
    <source>
        <dbReference type="ARBA" id="ARBA00012151"/>
    </source>
</evidence>
<evidence type="ECO:0000256" key="6">
    <source>
        <dbReference type="ARBA" id="ARBA00022691"/>
    </source>
</evidence>
<keyword evidence="9 10" id="KW-0472">Membrane</keyword>
<keyword evidence="7 10" id="KW-0812">Transmembrane</keyword>
<evidence type="ECO:0000256" key="10">
    <source>
        <dbReference type="RuleBase" id="RU362022"/>
    </source>
</evidence>
<feature type="region of interest" description="Disordered" evidence="11">
    <location>
        <begin position="399"/>
        <end position="442"/>
    </location>
</feature>
<feature type="region of interest" description="Disordered" evidence="11">
    <location>
        <begin position="326"/>
        <end position="354"/>
    </location>
</feature>
<comment type="subcellular location">
    <subcellularLocation>
        <location evidence="10">Endoplasmic reticulum membrane</location>
        <topology evidence="10">Multi-pass membrane protein</topology>
    </subcellularLocation>
    <subcellularLocation>
        <location evidence="1">Membrane</location>
        <topology evidence="1">Multi-pass membrane protein</topology>
    </subcellularLocation>
</comment>
<keyword evidence="4 10" id="KW-0489">Methyltransferase</keyword>
<dbReference type="EC" id="2.1.1.100" evidence="3 10"/>
<dbReference type="Proteomes" id="UP000001067">
    <property type="component" value="Unassembled WGS sequence"/>
</dbReference>
<feature type="region of interest" description="Disordered" evidence="11">
    <location>
        <begin position="464"/>
        <end position="483"/>
    </location>
</feature>
<feature type="region of interest" description="Disordered" evidence="11">
    <location>
        <begin position="282"/>
        <end position="314"/>
    </location>
</feature>
<accession>E3S9L5</accession>
<dbReference type="EMBL" id="GL537934">
    <property type="protein sequence ID" value="EFQ85324.1"/>
    <property type="molecule type" value="Genomic_DNA"/>
</dbReference>
<feature type="transmembrane region" description="Helical" evidence="10">
    <location>
        <begin position="79"/>
        <end position="98"/>
    </location>
</feature>
<evidence type="ECO:0000256" key="2">
    <source>
        <dbReference type="ARBA" id="ARBA00009140"/>
    </source>
</evidence>
<comment type="catalytic activity">
    <reaction evidence="10">
        <text>[protein]-C-terminal S-[(2E,6E)-farnesyl]-L-cysteine + S-adenosyl-L-methionine = [protein]-C-terminal S-[(2E,6E)-farnesyl]-L-cysteine methyl ester + S-adenosyl-L-homocysteine</text>
        <dbReference type="Rhea" id="RHEA:21672"/>
        <dbReference type="Rhea" id="RHEA-COMP:12125"/>
        <dbReference type="Rhea" id="RHEA-COMP:12126"/>
        <dbReference type="ChEBI" id="CHEBI:57856"/>
        <dbReference type="ChEBI" id="CHEBI:59789"/>
        <dbReference type="ChEBI" id="CHEBI:90510"/>
        <dbReference type="ChEBI" id="CHEBI:90511"/>
        <dbReference type="EC" id="2.1.1.100"/>
    </reaction>
</comment>
<dbReference type="OrthoDB" id="422086at2759"/>
<reference evidence="12 13" key="1">
    <citation type="journal article" date="2010" name="Genome Biol.">
        <title>A first genome assembly of the barley fungal pathogen Pyrenophora teres f. teres.</title>
        <authorList>
            <person name="Ellwood S.R."/>
            <person name="Liu Z."/>
            <person name="Syme R.A."/>
            <person name="Lai Z."/>
            <person name="Hane J.K."/>
            <person name="Keiper F."/>
            <person name="Moffat C.S."/>
            <person name="Oliver R.P."/>
            <person name="Friesen T.L."/>
        </authorList>
    </citation>
    <scope>NUCLEOTIDE SEQUENCE [LARGE SCALE GENOMIC DNA]</scope>
    <source>
        <strain evidence="12 13">0-1</strain>
    </source>
</reference>